<gene>
    <name evidence="11" type="ORF">PFICI_05159</name>
</gene>
<dbReference type="KEGG" id="pfy:PFICI_05159"/>
<evidence type="ECO:0000256" key="8">
    <source>
        <dbReference type="ARBA" id="ARBA00022833"/>
    </source>
</evidence>
<dbReference type="SUPFAM" id="SSF57850">
    <property type="entry name" value="RING/U-box"/>
    <property type="match status" value="3"/>
</dbReference>
<evidence type="ECO:0000313" key="12">
    <source>
        <dbReference type="Proteomes" id="UP000030651"/>
    </source>
</evidence>
<evidence type="ECO:0000256" key="6">
    <source>
        <dbReference type="ARBA" id="ARBA00022771"/>
    </source>
</evidence>
<dbReference type="HOGENOM" id="CLU_015887_0_0_1"/>
<feature type="region of interest" description="Disordered" evidence="9">
    <location>
        <begin position="708"/>
        <end position="768"/>
    </location>
</feature>
<feature type="compositionally biased region" description="Basic and acidic residues" evidence="9">
    <location>
        <begin position="812"/>
        <end position="823"/>
    </location>
</feature>
<dbReference type="Pfam" id="PF01485">
    <property type="entry name" value="IBR"/>
    <property type="match status" value="2"/>
</dbReference>
<dbReference type="AlphaFoldDB" id="W3XB28"/>
<feature type="compositionally biased region" description="Basic and acidic residues" evidence="9">
    <location>
        <begin position="198"/>
        <end position="207"/>
    </location>
</feature>
<dbReference type="OrthoDB" id="9977870at2759"/>
<dbReference type="InterPro" id="IPR044066">
    <property type="entry name" value="TRIAD_supradom"/>
</dbReference>
<keyword evidence="7" id="KW-0833">Ubl conjugation pathway</keyword>
<keyword evidence="6" id="KW-0863">Zinc-finger</keyword>
<accession>W3XB28</accession>
<dbReference type="InterPro" id="IPR017907">
    <property type="entry name" value="Znf_RING_CS"/>
</dbReference>
<feature type="compositionally biased region" description="Polar residues" evidence="9">
    <location>
        <begin position="316"/>
        <end position="335"/>
    </location>
</feature>
<dbReference type="PROSITE" id="PS00518">
    <property type="entry name" value="ZF_RING_1"/>
    <property type="match status" value="1"/>
</dbReference>
<dbReference type="InterPro" id="IPR031127">
    <property type="entry name" value="E3_UB_ligase_RBR"/>
</dbReference>
<dbReference type="RefSeq" id="XP_007831931.1">
    <property type="nucleotide sequence ID" value="XM_007833740.1"/>
</dbReference>
<feature type="region of interest" description="Disordered" evidence="9">
    <location>
        <begin position="793"/>
        <end position="842"/>
    </location>
</feature>
<dbReference type="EMBL" id="KI912111">
    <property type="protein sequence ID" value="ETS83283.1"/>
    <property type="molecule type" value="Genomic_DNA"/>
</dbReference>
<dbReference type="InParanoid" id="W3XB28"/>
<keyword evidence="4" id="KW-0479">Metal-binding</keyword>
<keyword evidence="3" id="KW-0808">Transferase</keyword>
<evidence type="ECO:0000256" key="1">
    <source>
        <dbReference type="ARBA" id="ARBA00001798"/>
    </source>
</evidence>
<dbReference type="InterPro" id="IPR002867">
    <property type="entry name" value="IBR_dom"/>
</dbReference>
<feature type="region of interest" description="Disordered" evidence="9">
    <location>
        <begin position="254"/>
        <end position="300"/>
    </location>
</feature>
<evidence type="ECO:0000256" key="2">
    <source>
        <dbReference type="ARBA" id="ARBA00012251"/>
    </source>
</evidence>
<dbReference type="Proteomes" id="UP000030651">
    <property type="component" value="Unassembled WGS sequence"/>
</dbReference>
<feature type="compositionally biased region" description="Basic and acidic residues" evidence="9">
    <location>
        <begin position="117"/>
        <end position="133"/>
    </location>
</feature>
<evidence type="ECO:0000256" key="5">
    <source>
        <dbReference type="ARBA" id="ARBA00022737"/>
    </source>
</evidence>
<feature type="domain" description="RING-type" evidence="10">
    <location>
        <begin position="354"/>
        <end position="557"/>
    </location>
</feature>
<evidence type="ECO:0000256" key="3">
    <source>
        <dbReference type="ARBA" id="ARBA00022679"/>
    </source>
</evidence>
<dbReference type="GO" id="GO:0016567">
    <property type="term" value="P:protein ubiquitination"/>
    <property type="evidence" value="ECO:0007669"/>
    <property type="project" value="InterPro"/>
</dbReference>
<dbReference type="Gene3D" id="3.30.40.10">
    <property type="entry name" value="Zinc/RING finger domain, C3HC4 (zinc finger)"/>
    <property type="match status" value="1"/>
</dbReference>
<evidence type="ECO:0000256" key="9">
    <source>
        <dbReference type="SAM" id="MobiDB-lite"/>
    </source>
</evidence>
<dbReference type="CDD" id="cd20335">
    <property type="entry name" value="BRcat_RBR"/>
    <property type="match status" value="1"/>
</dbReference>
<protein>
    <recommendedName>
        <fullName evidence="2">RBR-type E3 ubiquitin transferase</fullName>
        <ecNumber evidence="2">2.3.2.31</ecNumber>
    </recommendedName>
</protein>
<dbReference type="SMART" id="SM00647">
    <property type="entry name" value="IBR"/>
    <property type="match status" value="1"/>
</dbReference>
<dbReference type="OMA" id="PWFNYET"/>
<sequence length="862" mass="99060">MAYSQDGGGKHRHRRRKETRSPSLSNAFDWEPEEYSTLHSLPYRTRSRTADVDIQMPDSTSRRARQSVSSSSHRGRRASSDSHEIMPPTTTTSYRARAVPQRRAREPMAYDDDEESPSPRERRSRPRGRDRARSPSRSISGSERSSSSRGERVMTPSTPPRSTRVKNATPDSRRSHKSPSRARSRSSDSESTLSTQGRVKEKLRHESDEIEVILDTKTTPRRRHRKTHAEREPPIYEEELSPIARNAIPIVVESKGAPRHQHRHQRQSDSRSGSRRRHRHHHDHHDEVVKLPSSKRSHKKYHDSVNVYVERPKLARSSSSQMTNTPSVASSRRSSTALTKFMYGKSPQQSKPTRTVECVACMDEDTPRSKAAKLKCKHYMCHSCMKRVFKVSIKDPQHMPPKCCTEDPIPIKHVDALFENSFKKTWNKKFAEYSTRNRIYCPSSKCGAWIKPERIHKLRDGRKRATCGSCKTEVCCACNGRWHKGKDCPRDEATNEILKQAKENGWKRCYSCLEMIELKEGCNHMTCRCGAEFCMICGLQWKTCECPWFNYETAEQDHLDYMDMPMTSSSERDGSMTRGSRQRGSRHRVPQTYETEMSLRRRQEQQDEDFARRLQYDDNGNDDHDDDDDDDEEDDYIHNKYGEIVGLGNSAGHFMNDDYRRAPRIVPPAPSPPMQAVDRTGNGDYVTGVKKARGLRASSMERRLADRFSEPRHGSSPTHMSYTMPMPPHPPHPPPPPSHGMPMGGMSPMGMTSMGNMHYPPPGVPRMRRAHTMDDEMSHSRLSERIMLGHGPAEFEDDISYQSPPSRRRPRETREPRERERLSHRSSMLAGLTGPGSGMNRVDEWRYYVTPDEPERQSVTAR</sequence>
<feature type="region of interest" description="Disordered" evidence="9">
    <location>
        <begin position="312"/>
        <end position="335"/>
    </location>
</feature>
<dbReference type="InterPro" id="IPR013083">
    <property type="entry name" value="Znf_RING/FYVE/PHD"/>
</dbReference>
<organism evidence="11 12">
    <name type="scientific">Pestalotiopsis fici (strain W106-1 / CGMCC3.15140)</name>
    <dbReference type="NCBI Taxonomy" id="1229662"/>
    <lineage>
        <taxon>Eukaryota</taxon>
        <taxon>Fungi</taxon>
        <taxon>Dikarya</taxon>
        <taxon>Ascomycota</taxon>
        <taxon>Pezizomycotina</taxon>
        <taxon>Sordariomycetes</taxon>
        <taxon>Xylariomycetidae</taxon>
        <taxon>Amphisphaeriales</taxon>
        <taxon>Sporocadaceae</taxon>
        <taxon>Pestalotiopsis</taxon>
    </lineage>
</organism>
<feature type="compositionally biased region" description="Low complexity" evidence="9">
    <location>
        <begin position="715"/>
        <end position="724"/>
    </location>
</feature>
<dbReference type="PROSITE" id="PS51873">
    <property type="entry name" value="TRIAD"/>
    <property type="match status" value="1"/>
</dbReference>
<feature type="compositionally biased region" description="Basic residues" evidence="9">
    <location>
        <begin position="219"/>
        <end position="228"/>
    </location>
</feature>
<feature type="region of interest" description="Disordered" evidence="9">
    <location>
        <begin position="564"/>
        <end position="635"/>
    </location>
</feature>
<feature type="compositionally biased region" description="Basic residues" evidence="9">
    <location>
        <begin position="273"/>
        <end position="283"/>
    </location>
</feature>
<feature type="compositionally biased region" description="Basic and acidic residues" evidence="9">
    <location>
        <begin position="597"/>
        <end position="616"/>
    </location>
</feature>
<feature type="compositionally biased region" description="Basic residues" evidence="9">
    <location>
        <begin position="580"/>
        <end position="589"/>
    </location>
</feature>
<proteinExistence type="predicted"/>
<feature type="compositionally biased region" description="Pro residues" evidence="9">
    <location>
        <begin position="725"/>
        <end position="739"/>
    </location>
</feature>
<dbReference type="Gene3D" id="1.20.120.1750">
    <property type="match status" value="1"/>
</dbReference>
<feature type="region of interest" description="Disordered" evidence="9">
    <location>
        <begin position="1"/>
        <end position="237"/>
    </location>
</feature>
<reference evidence="12" key="1">
    <citation type="journal article" date="2015" name="BMC Genomics">
        <title>Genomic and transcriptomic analysis of the endophytic fungus Pestalotiopsis fici reveals its lifestyle and high potential for synthesis of natural products.</title>
        <authorList>
            <person name="Wang X."/>
            <person name="Zhang X."/>
            <person name="Liu L."/>
            <person name="Xiang M."/>
            <person name="Wang W."/>
            <person name="Sun X."/>
            <person name="Che Y."/>
            <person name="Guo L."/>
            <person name="Liu G."/>
            <person name="Guo L."/>
            <person name="Wang C."/>
            <person name="Yin W.B."/>
            <person name="Stadler M."/>
            <person name="Zhang X."/>
            <person name="Liu X."/>
        </authorList>
    </citation>
    <scope>NUCLEOTIDE SEQUENCE [LARGE SCALE GENOMIC DNA]</scope>
    <source>
        <strain evidence="12">W106-1 / CGMCC3.15140</strain>
    </source>
</reference>
<feature type="compositionally biased region" description="Acidic residues" evidence="9">
    <location>
        <begin position="619"/>
        <end position="635"/>
    </location>
</feature>
<evidence type="ECO:0000256" key="4">
    <source>
        <dbReference type="ARBA" id="ARBA00022723"/>
    </source>
</evidence>
<keyword evidence="8" id="KW-0862">Zinc</keyword>
<keyword evidence="5" id="KW-0677">Repeat</keyword>
<dbReference type="GeneID" id="19270172"/>
<feature type="compositionally biased region" description="Basic residues" evidence="9">
    <location>
        <begin position="174"/>
        <end position="184"/>
    </location>
</feature>
<evidence type="ECO:0000259" key="10">
    <source>
        <dbReference type="PROSITE" id="PS51873"/>
    </source>
</evidence>
<evidence type="ECO:0000313" key="11">
    <source>
        <dbReference type="EMBL" id="ETS83283.1"/>
    </source>
</evidence>
<dbReference type="GO" id="GO:0061630">
    <property type="term" value="F:ubiquitin protein ligase activity"/>
    <property type="evidence" value="ECO:0007669"/>
    <property type="project" value="UniProtKB-EC"/>
</dbReference>
<dbReference type="GO" id="GO:0008270">
    <property type="term" value="F:zinc ion binding"/>
    <property type="evidence" value="ECO:0007669"/>
    <property type="project" value="UniProtKB-KW"/>
</dbReference>
<name>W3XB28_PESFW</name>
<dbReference type="eggNOG" id="KOG1812">
    <property type="taxonomic scope" value="Eukaryota"/>
</dbReference>
<feature type="compositionally biased region" description="Low complexity" evidence="9">
    <location>
        <begin position="135"/>
        <end position="148"/>
    </location>
</feature>
<dbReference type="CDD" id="cd22584">
    <property type="entry name" value="Rcat_RBR_unk"/>
    <property type="match status" value="1"/>
</dbReference>
<dbReference type="PANTHER" id="PTHR11685">
    <property type="entry name" value="RBR FAMILY RING FINGER AND IBR DOMAIN-CONTAINING"/>
    <property type="match status" value="1"/>
</dbReference>
<dbReference type="EC" id="2.3.2.31" evidence="2"/>
<evidence type="ECO:0000256" key="7">
    <source>
        <dbReference type="ARBA" id="ARBA00022786"/>
    </source>
</evidence>
<comment type="catalytic activity">
    <reaction evidence="1">
        <text>[E2 ubiquitin-conjugating enzyme]-S-ubiquitinyl-L-cysteine + [acceptor protein]-L-lysine = [E2 ubiquitin-conjugating enzyme]-L-cysteine + [acceptor protein]-N(6)-ubiquitinyl-L-lysine.</text>
        <dbReference type="EC" id="2.3.2.31"/>
    </reaction>
</comment>
<keyword evidence="12" id="KW-1185">Reference proteome</keyword>
<feature type="compositionally biased region" description="Low complexity" evidence="9">
    <location>
        <begin position="740"/>
        <end position="755"/>
    </location>
</feature>